<reference evidence="2" key="1">
    <citation type="submission" date="2021-01" db="EMBL/GenBank/DDBJ databases">
        <authorList>
            <person name="Corre E."/>
            <person name="Pelletier E."/>
            <person name="Niang G."/>
            <person name="Scheremetjew M."/>
            <person name="Finn R."/>
            <person name="Kale V."/>
            <person name="Holt S."/>
            <person name="Cochrane G."/>
            <person name="Meng A."/>
            <person name="Brown T."/>
            <person name="Cohen L."/>
        </authorList>
    </citation>
    <scope>NUCLEOTIDE SEQUENCE</scope>
    <source>
        <strain evidence="2">CCMP1243</strain>
    </source>
</reference>
<feature type="region of interest" description="Disordered" evidence="1">
    <location>
        <begin position="1"/>
        <end position="35"/>
    </location>
</feature>
<protein>
    <submittedName>
        <fullName evidence="2">Uncharacterized protein</fullName>
    </submittedName>
</protein>
<feature type="compositionally biased region" description="Polar residues" evidence="1">
    <location>
        <begin position="268"/>
        <end position="277"/>
    </location>
</feature>
<evidence type="ECO:0000256" key="1">
    <source>
        <dbReference type="SAM" id="MobiDB-lite"/>
    </source>
</evidence>
<proteinExistence type="predicted"/>
<feature type="compositionally biased region" description="Basic and acidic residues" evidence="1">
    <location>
        <begin position="16"/>
        <end position="32"/>
    </location>
</feature>
<gene>
    <name evidence="2" type="ORF">RMAR1173_LOCUS19098</name>
</gene>
<dbReference type="EMBL" id="HBHJ01028869">
    <property type="protein sequence ID" value="CAD9708107.1"/>
    <property type="molecule type" value="Transcribed_RNA"/>
</dbReference>
<evidence type="ECO:0000313" key="2">
    <source>
        <dbReference type="EMBL" id="CAD9708107.1"/>
    </source>
</evidence>
<name>A0A7S2SS22_9STRA</name>
<organism evidence="2">
    <name type="scientific">Rhizochromulina marina</name>
    <dbReference type="NCBI Taxonomy" id="1034831"/>
    <lineage>
        <taxon>Eukaryota</taxon>
        <taxon>Sar</taxon>
        <taxon>Stramenopiles</taxon>
        <taxon>Ochrophyta</taxon>
        <taxon>Dictyochophyceae</taxon>
        <taxon>Rhizochromulinales</taxon>
        <taxon>Rhizochromulina</taxon>
    </lineage>
</organism>
<accession>A0A7S2SS22</accession>
<dbReference type="AlphaFoldDB" id="A0A7S2SS22"/>
<feature type="region of interest" description="Disordered" evidence="1">
    <location>
        <begin position="233"/>
        <end position="289"/>
    </location>
</feature>
<sequence>MERRASPGPALLGDEEQGRDQAAAEDHSRQRDCQSSGQWLLVRGPVQQGRLFERALSFSPMHGEECEIQGTSQQSPAWPERKVCIADLLMISSEIGQYGDQRCMHYRTAIDLSDFGGVQAQISRPFYIYRILRSEVEATSPILRQARCPAFPRGHGGIILNVLSSGWIDAGGASHRCSVKCITLREWFSTAIQLFPQLSSNGRSILETFFRCNRVTLERLAVASSAVDRQSGIHRGLNRNDGGTQRVRTPPRNEDAAPQSFSPRRFTGSWTRSQRGTSRWRATPAIHPV</sequence>